<accession>M7N9J1</accession>
<dbReference type="OrthoDB" id="980982at2"/>
<keyword evidence="2" id="KW-1185">Reference proteome</keyword>
<evidence type="ECO:0000313" key="2">
    <source>
        <dbReference type="Proteomes" id="UP000011910"/>
    </source>
</evidence>
<proteinExistence type="predicted"/>
<organism evidence="1 2">
    <name type="scientific">Cesiribacter andamanensis AMV16</name>
    <dbReference type="NCBI Taxonomy" id="1279009"/>
    <lineage>
        <taxon>Bacteria</taxon>
        <taxon>Pseudomonadati</taxon>
        <taxon>Bacteroidota</taxon>
        <taxon>Cytophagia</taxon>
        <taxon>Cytophagales</taxon>
        <taxon>Cesiribacteraceae</taxon>
        <taxon>Cesiribacter</taxon>
    </lineage>
</organism>
<protein>
    <recommendedName>
        <fullName evidence="3">NigD-like protein</fullName>
    </recommendedName>
</protein>
<dbReference type="Proteomes" id="UP000011910">
    <property type="component" value="Unassembled WGS sequence"/>
</dbReference>
<evidence type="ECO:0008006" key="3">
    <source>
        <dbReference type="Google" id="ProtNLM"/>
    </source>
</evidence>
<dbReference type="RefSeq" id="WP_009194412.1">
    <property type="nucleotide sequence ID" value="NZ_AODQ01000016.1"/>
</dbReference>
<evidence type="ECO:0000313" key="1">
    <source>
        <dbReference type="EMBL" id="EMR03861.1"/>
    </source>
</evidence>
<gene>
    <name evidence="1" type="ORF">ADICEAN_01010</name>
</gene>
<name>M7N9J1_9BACT</name>
<dbReference type="EMBL" id="AODQ01000016">
    <property type="protein sequence ID" value="EMR03861.1"/>
    <property type="molecule type" value="Genomic_DNA"/>
</dbReference>
<reference evidence="1 2" key="1">
    <citation type="journal article" date="2013" name="Genome Announc.">
        <title>Draft Genome Sequence of Cesiribacter andamanensis Strain AMV16T, Isolated from a Soil Sample from a Mud Volcano in the Andaman Islands, India.</title>
        <authorList>
            <person name="Shivaji S."/>
            <person name="Ara S."/>
            <person name="Begum Z."/>
            <person name="Srinivas T.N."/>
            <person name="Singh A."/>
            <person name="Kumar Pinnaka A."/>
        </authorList>
    </citation>
    <scope>NUCLEOTIDE SEQUENCE [LARGE SCALE GENOMIC DNA]</scope>
    <source>
        <strain evidence="1 2">AMV16</strain>
    </source>
</reference>
<dbReference type="AlphaFoldDB" id="M7N9J1"/>
<sequence length="246" mass="28458">MREYLLLVLVTLICLSCEKEEDIPSDIPVISFKEFEFRNQNNPSLLDTLKVTFSFVDGGGDIGLRWDEIAPPYHSFYLFYLENGQMTTTQDIYRTDLIKIGDLPTLPSFNCDDYVIRDSLPFQDTVYVQKNEFFYNIFVDLYVKEGNDFELFDLTLGGAYCYINLHGRLPRLENYARSGQRIKVPDLGSGFELLLDGLYKGEITYNLTSRSFRQTFAGKTIKLKLRIVDRKLQSSNEIETSEITFS</sequence>
<comment type="caution">
    <text evidence="1">The sequence shown here is derived from an EMBL/GenBank/DDBJ whole genome shotgun (WGS) entry which is preliminary data.</text>
</comment>